<reference evidence="5" key="1">
    <citation type="journal article" date="2019" name="J. Bacteriol.">
        <title>A Mutagenic Screen Identifies a TonB-Dependent Receptor Required for the Lanthanide Metal Switch in the Type I Methanotroph 'Methylotuvimicrobium buryatense' 5GB1C.</title>
        <authorList>
            <person name="Groom J.D."/>
            <person name="Ford S.M."/>
            <person name="Pesesky M.W."/>
            <person name="Lidstrom M.E."/>
        </authorList>
    </citation>
    <scope>NUCLEOTIDE SEQUENCE [LARGE SCALE GENOMIC DNA]</scope>
    <source>
        <strain evidence="5">5GB1C</strain>
    </source>
</reference>
<proteinExistence type="predicted"/>
<keyword evidence="1 2" id="KW-0597">Phosphoprotein</keyword>
<evidence type="ECO:0000313" key="4">
    <source>
        <dbReference type="EMBL" id="QCW82632.1"/>
    </source>
</evidence>
<dbReference type="EMBL" id="CP035467">
    <property type="protein sequence ID" value="QCW82632.1"/>
    <property type="molecule type" value="Genomic_DNA"/>
</dbReference>
<evidence type="ECO:0000256" key="2">
    <source>
        <dbReference type="PROSITE-ProRule" id="PRU00169"/>
    </source>
</evidence>
<dbReference type="InterPro" id="IPR050595">
    <property type="entry name" value="Bact_response_regulator"/>
</dbReference>
<gene>
    <name evidence="4" type="ORF">EQU24_10585</name>
</gene>
<evidence type="ECO:0000313" key="5">
    <source>
        <dbReference type="Proteomes" id="UP000305881"/>
    </source>
</evidence>
<dbReference type="OrthoDB" id="5703386at2"/>
<keyword evidence="5" id="KW-1185">Reference proteome</keyword>
<dbReference type="PANTHER" id="PTHR44591">
    <property type="entry name" value="STRESS RESPONSE REGULATOR PROTEIN 1"/>
    <property type="match status" value="1"/>
</dbReference>
<dbReference type="InterPro" id="IPR011006">
    <property type="entry name" value="CheY-like_superfamily"/>
</dbReference>
<dbReference type="KEGG" id="mbur:EQU24_10585"/>
<dbReference type="InterPro" id="IPR001789">
    <property type="entry name" value="Sig_transdc_resp-reg_receiver"/>
</dbReference>
<evidence type="ECO:0000256" key="1">
    <source>
        <dbReference type="ARBA" id="ARBA00022553"/>
    </source>
</evidence>
<evidence type="ECO:0000259" key="3">
    <source>
        <dbReference type="PROSITE" id="PS50110"/>
    </source>
</evidence>
<feature type="modified residue" description="4-aspartylphosphate" evidence="2">
    <location>
        <position position="52"/>
    </location>
</feature>
<dbReference type="PANTHER" id="PTHR44591:SF3">
    <property type="entry name" value="RESPONSE REGULATORY DOMAIN-CONTAINING PROTEIN"/>
    <property type="match status" value="1"/>
</dbReference>
<dbReference type="Pfam" id="PF00072">
    <property type="entry name" value="Response_reg"/>
    <property type="match status" value="1"/>
</dbReference>
<dbReference type="RefSeq" id="WP_017839534.1">
    <property type="nucleotide sequence ID" value="NZ_CP035467.1"/>
</dbReference>
<organism evidence="4 5">
    <name type="scientific">Methylotuvimicrobium buryatense</name>
    <name type="common">Methylomicrobium buryatense</name>
    <dbReference type="NCBI Taxonomy" id="95641"/>
    <lineage>
        <taxon>Bacteria</taxon>
        <taxon>Pseudomonadati</taxon>
        <taxon>Pseudomonadota</taxon>
        <taxon>Gammaproteobacteria</taxon>
        <taxon>Methylococcales</taxon>
        <taxon>Methylococcaceae</taxon>
        <taxon>Methylotuvimicrobium</taxon>
    </lineage>
</organism>
<dbReference type="SMART" id="SM00448">
    <property type="entry name" value="REC"/>
    <property type="match status" value="1"/>
</dbReference>
<name>A0A4P9UMR3_METBY</name>
<feature type="domain" description="Response regulatory" evidence="3">
    <location>
        <begin position="3"/>
        <end position="121"/>
    </location>
</feature>
<dbReference type="SUPFAM" id="SSF52172">
    <property type="entry name" value="CheY-like"/>
    <property type="match status" value="1"/>
</dbReference>
<accession>A0A4P9UMR3</accession>
<protein>
    <submittedName>
        <fullName evidence="4">Response regulator</fullName>
    </submittedName>
</protein>
<dbReference type="GO" id="GO:0000160">
    <property type="term" value="P:phosphorelay signal transduction system"/>
    <property type="evidence" value="ECO:0007669"/>
    <property type="project" value="InterPro"/>
</dbReference>
<dbReference type="PROSITE" id="PS50110">
    <property type="entry name" value="RESPONSE_REGULATORY"/>
    <property type="match status" value="1"/>
</dbReference>
<sequence length="123" mass="13669">MANILLIEDDEQFRTMLVQMLVSDSHKVDLAVDGEVGFKLALQKKHDLIITDILLPKKDGIEIIMDLNRSGYPIPIIAISGGRRSISADFNLESAALVGVKAMLAKPFTRNDLRNALNRVLNR</sequence>
<dbReference type="Gene3D" id="3.40.50.2300">
    <property type="match status" value="1"/>
</dbReference>
<dbReference type="AlphaFoldDB" id="A0A4P9UMR3"/>
<dbReference type="STRING" id="675511.GCA_000341735_00921"/>
<dbReference type="Proteomes" id="UP000305881">
    <property type="component" value="Chromosome"/>
</dbReference>